<proteinExistence type="predicted"/>
<evidence type="ECO:0000313" key="3">
    <source>
        <dbReference type="Proteomes" id="UP001642464"/>
    </source>
</evidence>
<keyword evidence="1" id="KW-0732">Signal</keyword>
<gene>
    <name evidence="2" type="ORF">SCF082_LOCUS47949</name>
</gene>
<accession>A0ABP0RR51</accession>
<evidence type="ECO:0000256" key="1">
    <source>
        <dbReference type="SAM" id="SignalP"/>
    </source>
</evidence>
<sequence length="154" mass="17717">MHVQQVVARHSLQALLVCFWYVTCECLKACSLDTRRFHSDHRSFLSEHCEHVVMFLFLKVNVPSLSFECLAFFPRKVRTHVQQVCSTIYHRRLSTQSARSSRVLRSEPGCGQVEEAKVQTYRVATARRCSGDEDRSHAALKHWSDAKRGVAPEL</sequence>
<reference evidence="2 3" key="1">
    <citation type="submission" date="2024-02" db="EMBL/GenBank/DDBJ databases">
        <authorList>
            <person name="Chen Y."/>
            <person name="Shah S."/>
            <person name="Dougan E. K."/>
            <person name="Thang M."/>
            <person name="Chan C."/>
        </authorList>
    </citation>
    <scope>NUCLEOTIDE SEQUENCE [LARGE SCALE GENOMIC DNA]</scope>
</reference>
<name>A0ABP0RR51_9DINO</name>
<evidence type="ECO:0008006" key="4">
    <source>
        <dbReference type="Google" id="ProtNLM"/>
    </source>
</evidence>
<protein>
    <recommendedName>
        <fullName evidence="4">Secreted protein</fullName>
    </recommendedName>
</protein>
<keyword evidence="3" id="KW-1185">Reference proteome</keyword>
<feature type="chain" id="PRO_5046689857" description="Secreted protein" evidence="1">
    <location>
        <begin position="25"/>
        <end position="154"/>
    </location>
</feature>
<feature type="signal peptide" evidence="1">
    <location>
        <begin position="1"/>
        <end position="24"/>
    </location>
</feature>
<organism evidence="2 3">
    <name type="scientific">Durusdinium trenchii</name>
    <dbReference type="NCBI Taxonomy" id="1381693"/>
    <lineage>
        <taxon>Eukaryota</taxon>
        <taxon>Sar</taxon>
        <taxon>Alveolata</taxon>
        <taxon>Dinophyceae</taxon>
        <taxon>Suessiales</taxon>
        <taxon>Symbiodiniaceae</taxon>
        <taxon>Durusdinium</taxon>
    </lineage>
</organism>
<comment type="caution">
    <text evidence="2">The sequence shown here is derived from an EMBL/GenBank/DDBJ whole genome shotgun (WGS) entry which is preliminary data.</text>
</comment>
<evidence type="ECO:0000313" key="2">
    <source>
        <dbReference type="EMBL" id="CAK9102605.1"/>
    </source>
</evidence>
<dbReference type="Proteomes" id="UP001642464">
    <property type="component" value="Unassembled WGS sequence"/>
</dbReference>
<dbReference type="EMBL" id="CAXAMM010042029">
    <property type="protein sequence ID" value="CAK9102605.1"/>
    <property type="molecule type" value="Genomic_DNA"/>
</dbReference>